<dbReference type="Proteomes" id="UP001174136">
    <property type="component" value="Unassembled WGS sequence"/>
</dbReference>
<evidence type="ECO:0008006" key="3">
    <source>
        <dbReference type="Google" id="ProtNLM"/>
    </source>
</evidence>
<name>A0AA47NE24_MERPO</name>
<gene>
    <name evidence="1" type="ORF">N1851_000041</name>
</gene>
<evidence type="ECO:0000313" key="1">
    <source>
        <dbReference type="EMBL" id="KAK0156609.1"/>
    </source>
</evidence>
<comment type="caution">
    <text evidence="1">The sequence shown here is derived from an EMBL/GenBank/DDBJ whole genome shotgun (WGS) entry which is preliminary data.</text>
</comment>
<dbReference type="AlphaFoldDB" id="A0AA47NE24"/>
<evidence type="ECO:0000313" key="2">
    <source>
        <dbReference type="Proteomes" id="UP001174136"/>
    </source>
</evidence>
<organism evidence="1 2">
    <name type="scientific">Merluccius polli</name>
    <name type="common">Benguela hake</name>
    <name type="synonym">Merluccius cadenati</name>
    <dbReference type="NCBI Taxonomy" id="89951"/>
    <lineage>
        <taxon>Eukaryota</taxon>
        <taxon>Metazoa</taxon>
        <taxon>Chordata</taxon>
        <taxon>Craniata</taxon>
        <taxon>Vertebrata</taxon>
        <taxon>Euteleostomi</taxon>
        <taxon>Actinopterygii</taxon>
        <taxon>Neopterygii</taxon>
        <taxon>Teleostei</taxon>
        <taxon>Neoteleostei</taxon>
        <taxon>Acanthomorphata</taxon>
        <taxon>Zeiogadaria</taxon>
        <taxon>Gadariae</taxon>
        <taxon>Gadiformes</taxon>
        <taxon>Gadoidei</taxon>
        <taxon>Merlucciidae</taxon>
        <taxon>Merluccius</taxon>
    </lineage>
</organism>
<proteinExistence type="predicted"/>
<protein>
    <recommendedName>
        <fullName evidence="3">HAT C-terminal dimerisation domain-containing protein</fullName>
    </recommendedName>
</protein>
<dbReference type="EMBL" id="JAOPHQ010000001">
    <property type="protein sequence ID" value="KAK0156609.1"/>
    <property type="molecule type" value="Genomic_DNA"/>
</dbReference>
<sequence>MNDVVNGFNRFFVNVGPNLASKIPDPLQAEEWNQYKDVFVDKLVCISVTLSVTSAACECMFSCLRWLKTYLRNSSGEARTSNLGVLAISSRRTKGLDIDAVI</sequence>
<reference evidence="1" key="1">
    <citation type="journal article" date="2023" name="Front. Mar. Sci.">
        <title>A new Merluccius polli reference genome to investigate the effects of global change in West African waters.</title>
        <authorList>
            <person name="Mateo J.L."/>
            <person name="Blanco-Fernandez C."/>
            <person name="Garcia-Vazquez E."/>
            <person name="Machado-Schiaffino G."/>
        </authorList>
    </citation>
    <scope>NUCLEOTIDE SEQUENCE</scope>
    <source>
        <strain evidence="1">C29</strain>
        <tissue evidence="1">Fin</tissue>
    </source>
</reference>
<keyword evidence="2" id="KW-1185">Reference proteome</keyword>
<accession>A0AA47NE24</accession>